<evidence type="ECO:0000256" key="1">
    <source>
        <dbReference type="SAM" id="Phobius"/>
    </source>
</evidence>
<dbReference type="Proteomes" id="UP000694720">
    <property type="component" value="Unplaced"/>
</dbReference>
<keyword evidence="1" id="KW-0472">Membrane</keyword>
<organism evidence="2 3">
    <name type="scientific">Sus scrofa</name>
    <name type="common">Pig</name>
    <dbReference type="NCBI Taxonomy" id="9823"/>
    <lineage>
        <taxon>Eukaryota</taxon>
        <taxon>Metazoa</taxon>
        <taxon>Chordata</taxon>
        <taxon>Craniata</taxon>
        <taxon>Vertebrata</taxon>
        <taxon>Euteleostomi</taxon>
        <taxon>Mammalia</taxon>
        <taxon>Eutheria</taxon>
        <taxon>Laurasiatheria</taxon>
        <taxon>Artiodactyla</taxon>
        <taxon>Suina</taxon>
        <taxon>Suidae</taxon>
        <taxon>Sus</taxon>
    </lineage>
</organism>
<protein>
    <submittedName>
        <fullName evidence="2">Uncharacterized protein</fullName>
    </submittedName>
</protein>
<feature type="transmembrane region" description="Helical" evidence="1">
    <location>
        <begin position="12"/>
        <end position="32"/>
    </location>
</feature>
<evidence type="ECO:0000313" key="3">
    <source>
        <dbReference type="Proteomes" id="UP000694720"/>
    </source>
</evidence>
<keyword evidence="1" id="KW-1133">Transmembrane helix</keyword>
<feature type="transmembrane region" description="Helical" evidence="1">
    <location>
        <begin position="44"/>
        <end position="60"/>
    </location>
</feature>
<sequence>MLILYPATLLNLLISLSSFCMESIGFSIYSIMSSSYSDTFTTSLPIWIPFICFVCLIAVVRTSNTMLNKRVMRMGILVLFQIFFFFFLGPHPRHMEVPRLGIESELQLPVYATTTATRNPNCIFSLHCSSWQRRILNPLSKARDGTCNLMFLVGFLSTAP</sequence>
<dbReference type="AlphaFoldDB" id="A0A8D0ZHL9"/>
<dbReference type="Ensembl" id="ENSSSCT00035038546.1">
    <property type="protein sequence ID" value="ENSSSCP00035015389.1"/>
    <property type="gene ID" value="ENSSSCG00035029131.1"/>
</dbReference>
<keyword evidence="1" id="KW-0812">Transmembrane</keyword>
<accession>A0A8D0ZHL9</accession>
<dbReference type="Ensembl" id="ENSSSCT00045049593.1">
    <property type="protein sequence ID" value="ENSSSCP00045034503.1"/>
    <property type="gene ID" value="ENSSSCG00045029086.1"/>
</dbReference>
<name>A0A8D0ZHL9_PIG</name>
<dbReference type="Proteomes" id="UP000694728">
    <property type="component" value="Unplaced"/>
</dbReference>
<proteinExistence type="predicted"/>
<feature type="transmembrane region" description="Helical" evidence="1">
    <location>
        <begin position="72"/>
        <end position="89"/>
    </location>
</feature>
<reference evidence="2" key="1">
    <citation type="submission" date="2025-05" db="UniProtKB">
        <authorList>
            <consortium name="Ensembl"/>
        </authorList>
    </citation>
    <scope>IDENTIFICATION</scope>
</reference>
<evidence type="ECO:0000313" key="2">
    <source>
        <dbReference type="Ensembl" id="ENSSSCP00035015389.1"/>
    </source>
</evidence>